<dbReference type="KEGG" id="mech:Q9L42_019975"/>
<organism evidence="7 8">
    <name type="scientific">Methylomarinum roseum</name>
    <dbReference type="NCBI Taxonomy" id="3067653"/>
    <lineage>
        <taxon>Bacteria</taxon>
        <taxon>Pseudomonadati</taxon>
        <taxon>Pseudomonadota</taxon>
        <taxon>Gammaproteobacteria</taxon>
        <taxon>Methylococcales</taxon>
        <taxon>Methylococcaceae</taxon>
        <taxon>Methylomarinum</taxon>
    </lineage>
</organism>
<dbReference type="AlphaFoldDB" id="A0AAU7NVB2"/>
<dbReference type="CDD" id="cd00165">
    <property type="entry name" value="S4"/>
    <property type="match status" value="1"/>
</dbReference>
<dbReference type="PROSITE" id="PS50889">
    <property type="entry name" value="S4"/>
    <property type="match status" value="1"/>
</dbReference>
<dbReference type="Pfam" id="PF01479">
    <property type="entry name" value="S4"/>
    <property type="match status" value="1"/>
</dbReference>
<evidence type="ECO:0000256" key="4">
    <source>
        <dbReference type="PIRNR" id="PIRNR016821"/>
    </source>
</evidence>
<feature type="region of interest" description="Disordered" evidence="5">
    <location>
        <begin position="99"/>
        <end position="132"/>
    </location>
</feature>
<protein>
    <recommendedName>
        <fullName evidence="4">Heat shock protein 15</fullName>
    </recommendedName>
</protein>
<reference evidence="7 8" key="1">
    <citation type="journal article" date="2024" name="Microbiology">
        <title>Methylomarinum rosea sp. nov., a novel halophilic methanotrophic bacterium from the hypersaline Lake Elton.</title>
        <authorList>
            <person name="Suleimanov R.Z."/>
            <person name="Oshkin I.Y."/>
            <person name="Danilova O.V."/>
            <person name="Suzina N.E."/>
            <person name="Dedysh S.N."/>
        </authorList>
    </citation>
    <scope>NUCLEOTIDE SEQUENCE [LARGE SCALE GENOMIC DNA]</scope>
    <source>
        <strain evidence="7 8">Ch1-1</strain>
    </source>
</reference>
<proteinExistence type="inferred from homology"/>
<dbReference type="InterPro" id="IPR036986">
    <property type="entry name" value="S4_RNA-bd_sf"/>
</dbReference>
<dbReference type="RefSeq" id="WP_349431701.1">
    <property type="nucleotide sequence ID" value="NZ_CP157743.1"/>
</dbReference>
<dbReference type="EMBL" id="CP157743">
    <property type="protein sequence ID" value="XBS20591.1"/>
    <property type="molecule type" value="Genomic_DNA"/>
</dbReference>
<evidence type="ECO:0000256" key="2">
    <source>
        <dbReference type="ARBA" id="ARBA00022884"/>
    </source>
</evidence>
<keyword evidence="2 4" id="KW-0694">RNA-binding</keyword>
<dbReference type="SMART" id="SM00363">
    <property type="entry name" value="S4"/>
    <property type="match status" value="1"/>
</dbReference>
<dbReference type="InterPro" id="IPR002942">
    <property type="entry name" value="S4_RNA-bd"/>
</dbReference>
<dbReference type="GO" id="GO:0003727">
    <property type="term" value="F:single-stranded RNA binding"/>
    <property type="evidence" value="ECO:0007669"/>
    <property type="project" value="InterPro"/>
</dbReference>
<dbReference type="InterPro" id="IPR025708">
    <property type="entry name" value="HSP15"/>
</dbReference>
<evidence type="ECO:0000313" key="7">
    <source>
        <dbReference type="EMBL" id="XBS20591.1"/>
    </source>
</evidence>
<feature type="compositionally biased region" description="Basic residues" evidence="5">
    <location>
        <begin position="117"/>
        <end position="132"/>
    </location>
</feature>
<dbReference type="GO" id="GO:0003677">
    <property type="term" value="F:DNA binding"/>
    <property type="evidence" value="ECO:0007669"/>
    <property type="project" value="UniProtKB-KW"/>
</dbReference>
<comment type="similarity">
    <text evidence="1 4">Belongs to the HSP15 family.</text>
</comment>
<accession>A0AAU7NVB2</accession>
<evidence type="ECO:0000256" key="1">
    <source>
        <dbReference type="ARBA" id="ARBA00008396"/>
    </source>
</evidence>
<dbReference type="SUPFAM" id="SSF55174">
    <property type="entry name" value="Alpha-L RNA-binding motif"/>
    <property type="match status" value="1"/>
</dbReference>
<feature type="domain" description="RNA-binding S4" evidence="6">
    <location>
        <begin position="9"/>
        <end position="76"/>
    </location>
</feature>
<evidence type="ECO:0000313" key="8">
    <source>
        <dbReference type="Proteomes" id="UP001225378"/>
    </source>
</evidence>
<evidence type="ECO:0000256" key="3">
    <source>
        <dbReference type="ARBA" id="ARBA00023125"/>
    </source>
</evidence>
<dbReference type="GO" id="GO:0043023">
    <property type="term" value="F:ribosomal large subunit binding"/>
    <property type="evidence" value="ECO:0007669"/>
    <property type="project" value="InterPro"/>
</dbReference>
<dbReference type="GO" id="GO:0034605">
    <property type="term" value="P:cellular response to heat"/>
    <property type="evidence" value="ECO:0007669"/>
    <property type="project" value="InterPro"/>
</dbReference>
<gene>
    <name evidence="7" type="ORF">Q9L42_019975</name>
</gene>
<name>A0AAU7NVB2_9GAMM</name>
<dbReference type="Gene3D" id="3.10.290.10">
    <property type="entry name" value="RNA-binding S4 domain"/>
    <property type="match status" value="1"/>
</dbReference>
<evidence type="ECO:0000256" key="5">
    <source>
        <dbReference type="SAM" id="MobiDB-lite"/>
    </source>
</evidence>
<dbReference type="PIRSF" id="PIRSF016821">
    <property type="entry name" value="HSP15"/>
    <property type="match status" value="1"/>
</dbReference>
<keyword evidence="3 4" id="KW-0238">DNA-binding</keyword>
<evidence type="ECO:0000259" key="6">
    <source>
        <dbReference type="SMART" id="SM00363"/>
    </source>
</evidence>
<keyword evidence="8" id="KW-1185">Reference proteome</keyword>
<sequence length="132" mass="15552">MSSAEQESLRIDKWLWAARFFKTRKLAADAVAGGKVHLNGQRCKPSKEVKPGTHLHISKDHYSWDITVTGINRQRRPANEATLLYQEDEQSLARRREQIAVQKQQRALMDHSERERRPNKKQRRQIHRFKQG</sequence>
<dbReference type="Proteomes" id="UP001225378">
    <property type="component" value="Chromosome"/>
</dbReference>